<evidence type="ECO:0000256" key="1">
    <source>
        <dbReference type="SAM" id="Phobius"/>
    </source>
</evidence>
<evidence type="ECO:0008006" key="4">
    <source>
        <dbReference type="Google" id="ProtNLM"/>
    </source>
</evidence>
<name>A0ABX0FDH0_9BACL</name>
<dbReference type="RefSeq" id="WP_166278768.1">
    <property type="nucleotide sequence ID" value="NZ_JAAFGS010000010.1"/>
</dbReference>
<dbReference type="EMBL" id="JAAFGS010000010">
    <property type="protein sequence ID" value="NGZ77759.1"/>
    <property type="molecule type" value="Genomic_DNA"/>
</dbReference>
<sequence>MTTNKETERDQALAREAWTRMEARLQSEPANPAWATWNERRTAAQSEQAAAAAETVTVSGTSARNESAESAAAAVSSPAAAPAARRRLSAKARKNIVRLAVTAAAAAAIVTAVTPAGNRALADMLNRFTMQDVVLVQENDMRNMIQSVYNYGESYESNNRYGSSESISLGKFEEDETPETFRTKLGFKPIVAPDGGESTMSMWKGSKTVMKLNVAEVNETMRRLGAPHLFPQEADGKAITLISPAAIYYNFNPGDDTGNNWAVLTQSNMPTVEFDDTFPVEETMKAVINFPALPGELKNSLEHSAVSSGKLPLPMYANGAAHQIDVNGVKATYMYDAEGKRYTAFWSKDNQLFEFNASESFRQNEAGFLEFLKGLVAQ</sequence>
<gene>
    <name evidence="2" type="ORF">GYN08_20915</name>
</gene>
<evidence type="ECO:0000313" key="3">
    <source>
        <dbReference type="Proteomes" id="UP000800303"/>
    </source>
</evidence>
<comment type="caution">
    <text evidence="2">The sequence shown here is derived from an EMBL/GenBank/DDBJ whole genome shotgun (WGS) entry which is preliminary data.</text>
</comment>
<dbReference type="PROSITE" id="PS00430">
    <property type="entry name" value="TONB_DEPENDENT_REC_1"/>
    <property type="match status" value="1"/>
</dbReference>
<organism evidence="2 3">
    <name type="scientific">Saccharibacillus alkalitolerans</name>
    <dbReference type="NCBI Taxonomy" id="2705290"/>
    <lineage>
        <taxon>Bacteria</taxon>
        <taxon>Bacillati</taxon>
        <taxon>Bacillota</taxon>
        <taxon>Bacilli</taxon>
        <taxon>Bacillales</taxon>
        <taxon>Paenibacillaceae</taxon>
        <taxon>Saccharibacillus</taxon>
    </lineage>
</organism>
<dbReference type="Proteomes" id="UP000800303">
    <property type="component" value="Unassembled WGS sequence"/>
</dbReference>
<evidence type="ECO:0000313" key="2">
    <source>
        <dbReference type="EMBL" id="NGZ77759.1"/>
    </source>
</evidence>
<reference evidence="2 3" key="1">
    <citation type="submission" date="2020-01" db="EMBL/GenBank/DDBJ databases">
        <title>Polyphasic characterisation and genomic insights into a novel alkali tolerant bacterium VR-M41.</title>
        <authorList>
            <person name="Vemuluri V.R."/>
        </authorList>
    </citation>
    <scope>NUCLEOTIDE SEQUENCE [LARGE SCALE GENOMIC DNA]</scope>
    <source>
        <strain evidence="2 3">VR-M41</strain>
    </source>
</reference>
<accession>A0ABX0FDH0</accession>
<keyword evidence="3" id="KW-1185">Reference proteome</keyword>
<protein>
    <recommendedName>
        <fullName evidence="4">DUF4367 domain-containing protein</fullName>
    </recommendedName>
</protein>
<keyword evidence="1" id="KW-0812">Transmembrane</keyword>
<keyword evidence="1" id="KW-0472">Membrane</keyword>
<feature type="transmembrane region" description="Helical" evidence="1">
    <location>
        <begin position="96"/>
        <end position="117"/>
    </location>
</feature>
<proteinExistence type="predicted"/>
<keyword evidence="1" id="KW-1133">Transmembrane helix</keyword>
<dbReference type="InterPro" id="IPR010916">
    <property type="entry name" value="TonB_box_CS"/>
</dbReference>